<dbReference type="Proteomes" id="UP000290759">
    <property type="component" value="Unassembled WGS sequence"/>
</dbReference>
<reference evidence="1 2" key="1">
    <citation type="submission" date="2018-12" db="EMBL/GenBank/DDBJ databases">
        <authorList>
            <person name="Grouzdev D.S."/>
            <person name="Krutkina M.S."/>
        </authorList>
    </citation>
    <scope>NUCLEOTIDE SEQUENCE [LARGE SCALE GENOMIC DNA]</scope>
    <source>
        <strain evidence="1 2">RmlP026</strain>
    </source>
</reference>
<organism evidence="1 2">
    <name type="scientific">Lichenibacterium minor</name>
    <dbReference type="NCBI Taxonomy" id="2316528"/>
    <lineage>
        <taxon>Bacteria</taxon>
        <taxon>Pseudomonadati</taxon>
        <taxon>Pseudomonadota</taxon>
        <taxon>Alphaproteobacteria</taxon>
        <taxon>Hyphomicrobiales</taxon>
        <taxon>Lichenihabitantaceae</taxon>
        <taxon>Lichenibacterium</taxon>
    </lineage>
</organism>
<evidence type="ECO:0000313" key="1">
    <source>
        <dbReference type="EMBL" id="RYC32230.1"/>
    </source>
</evidence>
<evidence type="ECO:0000313" key="2">
    <source>
        <dbReference type="Proteomes" id="UP000290759"/>
    </source>
</evidence>
<protein>
    <submittedName>
        <fullName evidence="1">Uncharacterized protein</fullName>
    </submittedName>
</protein>
<name>A0A4Q2U750_9HYPH</name>
<comment type="caution">
    <text evidence="1">The sequence shown here is derived from an EMBL/GenBank/DDBJ whole genome shotgun (WGS) entry which is preliminary data.</text>
</comment>
<keyword evidence="2" id="KW-1185">Reference proteome</keyword>
<reference evidence="1 2" key="2">
    <citation type="submission" date="2019-02" db="EMBL/GenBank/DDBJ databases">
        <title>'Lichenibacterium ramalinii' gen. nov. sp. nov., 'Lichenibacterium minor' gen. nov. sp. nov.</title>
        <authorList>
            <person name="Pankratov T."/>
        </authorList>
    </citation>
    <scope>NUCLEOTIDE SEQUENCE [LARGE SCALE GENOMIC DNA]</scope>
    <source>
        <strain evidence="1 2">RmlP026</strain>
    </source>
</reference>
<dbReference type="EMBL" id="QYBB01000008">
    <property type="protein sequence ID" value="RYC32230.1"/>
    <property type="molecule type" value="Genomic_DNA"/>
</dbReference>
<dbReference type="AlphaFoldDB" id="A0A4Q2U750"/>
<accession>A0A4Q2U750</accession>
<sequence length="89" mass="9267">MARQAEARADFVPHLPDLIVSTAQCWRAIRDAQTEVDPFGRSFGALGDARASLETLAHQLTGQSGFLALADAAAPRAAAPVPARDGAPS</sequence>
<gene>
    <name evidence="1" type="ORF">D3273_09355</name>
</gene>
<proteinExistence type="predicted"/>
<dbReference type="RefSeq" id="WP_129225756.1">
    <property type="nucleotide sequence ID" value="NZ_QYBB01000008.1"/>
</dbReference>